<feature type="region of interest" description="Disordered" evidence="1">
    <location>
        <begin position="156"/>
        <end position="245"/>
    </location>
</feature>
<evidence type="ECO:0000313" key="2">
    <source>
        <dbReference type="EMBL" id="CAA9281944.1"/>
    </source>
</evidence>
<dbReference type="EMBL" id="CADCTP010000332">
    <property type="protein sequence ID" value="CAA9281944.1"/>
    <property type="molecule type" value="Genomic_DNA"/>
</dbReference>
<feature type="non-terminal residue" evidence="2">
    <location>
        <position position="1"/>
    </location>
</feature>
<feature type="compositionally biased region" description="Basic and acidic residues" evidence="1">
    <location>
        <begin position="260"/>
        <end position="279"/>
    </location>
</feature>
<reference evidence="2" key="1">
    <citation type="submission" date="2020-02" db="EMBL/GenBank/DDBJ databases">
        <authorList>
            <person name="Meier V. D."/>
        </authorList>
    </citation>
    <scope>NUCLEOTIDE SEQUENCE</scope>
    <source>
        <strain evidence="2">AVDCRST_MAG41</strain>
    </source>
</reference>
<feature type="compositionally biased region" description="Basic and acidic residues" evidence="1">
    <location>
        <begin position="45"/>
        <end position="54"/>
    </location>
</feature>
<name>A0A6J4JLW9_9ACTN</name>
<sequence>AREDPDRAGRGGGHAGRRRAGGGDQERGAGRRRSPVRGAVAVLRPDLDRPEVQRPGRLGELLRHAGQPDGRGDRRALHVPHRHGRRADPGQHRRHRRVDQLRGGAGLQHPAAQLDLRAGRQPGAVRGVVGRAERLLRVGPGHRLHPPRLRRLGVLHPRPRRAGAQRAGGPARVRAAADPRAPRHAVRREQAAALHGRRVRPGGRGPEDLVRRGHPAASGPAAGEPDRRGRHRRRRVGEVLQQRGHRRHLLRRLRRADLRGRDEHPDRGQLVRQELDLLRHDRRVPPGPGRRPRLPGHLRHHAV</sequence>
<evidence type="ECO:0000256" key="1">
    <source>
        <dbReference type="SAM" id="MobiDB-lite"/>
    </source>
</evidence>
<proteinExistence type="predicted"/>
<accession>A0A6J4JLW9</accession>
<protein>
    <submittedName>
        <fullName evidence="2">Uncharacterized protein</fullName>
    </submittedName>
</protein>
<feature type="compositionally biased region" description="Basic residues" evidence="1">
    <location>
        <begin position="290"/>
        <end position="303"/>
    </location>
</feature>
<feature type="region of interest" description="Disordered" evidence="1">
    <location>
        <begin position="260"/>
        <end position="303"/>
    </location>
</feature>
<feature type="compositionally biased region" description="Low complexity" evidence="1">
    <location>
        <begin position="164"/>
        <end position="174"/>
    </location>
</feature>
<feature type="non-terminal residue" evidence="2">
    <location>
        <position position="303"/>
    </location>
</feature>
<feature type="region of interest" description="Disordered" evidence="1">
    <location>
        <begin position="1"/>
        <end position="95"/>
    </location>
</feature>
<gene>
    <name evidence="2" type="ORF">AVDCRST_MAG41-3611</name>
</gene>
<dbReference type="AlphaFoldDB" id="A0A6J4JLW9"/>
<organism evidence="2">
    <name type="scientific">uncultured Mycobacteriales bacterium</name>
    <dbReference type="NCBI Taxonomy" id="581187"/>
    <lineage>
        <taxon>Bacteria</taxon>
        <taxon>Bacillati</taxon>
        <taxon>Actinomycetota</taxon>
        <taxon>Actinomycetes</taxon>
        <taxon>Mycobacteriales</taxon>
        <taxon>environmental samples</taxon>
    </lineage>
</organism>